<dbReference type="Proteomes" id="UP001209570">
    <property type="component" value="Unassembled WGS sequence"/>
</dbReference>
<feature type="domain" description="Niemann-Pick C1 N-terminal" evidence="2">
    <location>
        <begin position="94"/>
        <end position="348"/>
    </location>
</feature>
<accession>A0AAD5Q4D5</accession>
<sequence length="383" mass="41176">MAAIIVSKMEPRVLKMRRGRYSSHALVLLGLLWGMQICLRNGGVGVDAACVMTQTCENPGNVPDFDECGPEANEVPMPPQPMEGPGWANVTGGGACASDDDCGHKKGKCVKQRCECPQDGLTAGAHCEAFAIQCPEYKDAACCTWQQNEGIAQNFKLLASVFGQNDGGGCDACAANLMQLWCGLVCSPRQDEFMKMHLPYPSINHRKDPMTDKDNVKVLELDVTLGKAFTCALFDSCKNTAIASVSEAMKSSLGFLNYQAQTGAIGHGEYMYLHFNATTNATAFDHQVLKCDNYSEVTGIKASLPAQAQQLPSIASPEAAKQCPCGACRATCEAHSSSSSSDDHIQIVENPISVWDGFNVKLVTIAYTVAAMIVVGLYYTRED</sequence>
<dbReference type="PANTHER" id="PTHR45727:SF2">
    <property type="entry name" value="NPC INTRACELLULAR CHOLESTEROL TRANSPORTER 1"/>
    <property type="match status" value="1"/>
</dbReference>
<dbReference type="GO" id="GO:0016020">
    <property type="term" value="C:membrane"/>
    <property type="evidence" value="ECO:0007669"/>
    <property type="project" value="TreeGrafter"/>
</dbReference>
<feature type="transmembrane region" description="Helical" evidence="1">
    <location>
        <begin position="362"/>
        <end position="380"/>
    </location>
</feature>
<name>A0AAD5Q4D5_PYTIN</name>
<gene>
    <name evidence="3" type="ORF">P43SY_005428</name>
</gene>
<dbReference type="GO" id="GO:0015918">
    <property type="term" value="P:sterol transport"/>
    <property type="evidence" value="ECO:0007669"/>
    <property type="project" value="TreeGrafter"/>
</dbReference>
<reference evidence="3" key="1">
    <citation type="submission" date="2021-12" db="EMBL/GenBank/DDBJ databases">
        <title>Prjna785345.</title>
        <authorList>
            <person name="Rujirawat T."/>
            <person name="Krajaejun T."/>
        </authorList>
    </citation>
    <scope>NUCLEOTIDE SEQUENCE</scope>
    <source>
        <strain evidence="3">Pi057C3</strain>
    </source>
</reference>
<evidence type="ECO:0000259" key="2">
    <source>
        <dbReference type="Pfam" id="PF16414"/>
    </source>
</evidence>
<proteinExistence type="predicted"/>
<dbReference type="AlphaFoldDB" id="A0AAD5Q4D5"/>
<evidence type="ECO:0000313" key="4">
    <source>
        <dbReference type="Proteomes" id="UP001209570"/>
    </source>
</evidence>
<dbReference type="PANTHER" id="PTHR45727">
    <property type="entry name" value="NPC INTRACELLULAR CHOLESTEROL TRANSPORTER 1"/>
    <property type="match status" value="1"/>
</dbReference>
<dbReference type="GO" id="GO:0032934">
    <property type="term" value="F:sterol binding"/>
    <property type="evidence" value="ECO:0007669"/>
    <property type="project" value="TreeGrafter"/>
</dbReference>
<keyword evidence="1" id="KW-0812">Transmembrane</keyword>
<protein>
    <recommendedName>
        <fullName evidence="2">Niemann-Pick C1 N-terminal domain-containing protein</fullName>
    </recommendedName>
</protein>
<dbReference type="Pfam" id="PF16414">
    <property type="entry name" value="NPC1_N"/>
    <property type="match status" value="1"/>
</dbReference>
<dbReference type="InterPro" id="IPR032190">
    <property type="entry name" value="NPC1_N"/>
</dbReference>
<comment type="caution">
    <text evidence="3">The sequence shown here is derived from an EMBL/GenBank/DDBJ whole genome shotgun (WGS) entry which is preliminary data.</text>
</comment>
<evidence type="ECO:0000313" key="3">
    <source>
        <dbReference type="EMBL" id="KAJ0393133.1"/>
    </source>
</evidence>
<evidence type="ECO:0000256" key="1">
    <source>
        <dbReference type="SAM" id="Phobius"/>
    </source>
</evidence>
<keyword evidence="1" id="KW-1133">Transmembrane helix</keyword>
<dbReference type="EMBL" id="JAKCXM010000526">
    <property type="protein sequence ID" value="KAJ0393133.1"/>
    <property type="molecule type" value="Genomic_DNA"/>
</dbReference>
<keyword evidence="4" id="KW-1185">Reference proteome</keyword>
<organism evidence="3 4">
    <name type="scientific">Pythium insidiosum</name>
    <name type="common">Pythiosis disease agent</name>
    <dbReference type="NCBI Taxonomy" id="114742"/>
    <lineage>
        <taxon>Eukaryota</taxon>
        <taxon>Sar</taxon>
        <taxon>Stramenopiles</taxon>
        <taxon>Oomycota</taxon>
        <taxon>Peronosporomycetes</taxon>
        <taxon>Pythiales</taxon>
        <taxon>Pythiaceae</taxon>
        <taxon>Pythium</taxon>
    </lineage>
</organism>
<keyword evidence="1" id="KW-0472">Membrane</keyword>